<organism evidence="2 3">
    <name type="scientific">Shewanella avicenniae</name>
    <dbReference type="NCBI Taxonomy" id="2814294"/>
    <lineage>
        <taxon>Bacteria</taxon>
        <taxon>Pseudomonadati</taxon>
        <taxon>Pseudomonadota</taxon>
        <taxon>Gammaproteobacteria</taxon>
        <taxon>Alteromonadales</taxon>
        <taxon>Shewanellaceae</taxon>
        <taxon>Shewanella</taxon>
    </lineage>
</organism>
<feature type="chain" id="PRO_5046837950" description="Phosphate-selective porin O and P" evidence="1">
    <location>
        <begin position="23"/>
        <end position="365"/>
    </location>
</feature>
<proteinExistence type="predicted"/>
<dbReference type="EMBL" id="CP071503">
    <property type="protein sequence ID" value="QSX32849.1"/>
    <property type="molecule type" value="Genomic_DNA"/>
</dbReference>
<reference evidence="2 3" key="1">
    <citation type="submission" date="2021-03" db="EMBL/GenBank/DDBJ databases">
        <title>Novel species identification of genus Shewanella.</title>
        <authorList>
            <person name="Liu G."/>
            <person name="Zhang Q."/>
        </authorList>
    </citation>
    <scope>NUCLEOTIDE SEQUENCE [LARGE SCALE GENOMIC DNA]</scope>
    <source>
        <strain evidence="2 3">FJAT-51800</strain>
    </source>
</reference>
<evidence type="ECO:0000313" key="2">
    <source>
        <dbReference type="EMBL" id="QSX32849.1"/>
    </source>
</evidence>
<dbReference type="SUPFAM" id="SSF56935">
    <property type="entry name" value="Porins"/>
    <property type="match status" value="1"/>
</dbReference>
<protein>
    <recommendedName>
        <fullName evidence="4">Phosphate-selective porin O and P</fullName>
    </recommendedName>
</protein>
<evidence type="ECO:0008006" key="4">
    <source>
        <dbReference type="Google" id="ProtNLM"/>
    </source>
</evidence>
<dbReference type="RefSeq" id="WP_207354089.1">
    <property type="nucleotide sequence ID" value="NZ_CP071503.1"/>
</dbReference>
<gene>
    <name evidence="2" type="ORF">JYB87_14005</name>
</gene>
<accession>A0ABX7QN23</accession>
<evidence type="ECO:0000256" key="1">
    <source>
        <dbReference type="SAM" id="SignalP"/>
    </source>
</evidence>
<keyword evidence="1" id="KW-0732">Signal</keyword>
<name>A0ABX7QN23_9GAMM</name>
<evidence type="ECO:0000313" key="3">
    <source>
        <dbReference type="Proteomes" id="UP000662770"/>
    </source>
</evidence>
<keyword evidence="3" id="KW-1185">Reference proteome</keyword>
<dbReference type="Proteomes" id="UP000662770">
    <property type="component" value="Chromosome"/>
</dbReference>
<feature type="signal peptide" evidence="1">
    <location>
        <begin position="1"/>
        <end position="22"/>
    </location>
</feature>
<sequence length="365" mass="41631">MKIHAIKWGVFVALFSSSLANAVPVTDELDIGGAVRLNYGWKDYDDNAKFEFELFRIDVNYKSDKLLASAQYRWYKDQEVVHHAWAGYQFSEQDVVKLGITQVPFGLLPTTSHSFWFGGTYYLGFEDDYDAGIHWQHDADGWRYDLAYFANDEYGDGSRVKRYSFDVATTPELPYEEAGQINARVEKLLSTGEATHKLGASLQWNQFDYVPSENAVDGEDTDGYAVAVHWQMDWHKWQTQLQYVRYDYDFPDDRMAMSAFAYPFEIASKSDVYSANLARSMDVSWGPISNINCYNDFTYMAASGEGLDNSIQNVTGCVLTAGKFYTYVDWIAGKNMWFANGPGIGIDEGDNSWHSRLNINIGLYF</sequence>